<name>X1UDD0_9ZZZZ</name>
<evidence type="ECO:0000313" key="1">
    <source>
        <dbReference type="EMBL" id="GAI97895.1"/>
    </source>
</evidence>
<accession>X1UDD0</accession>
<dbReference type="EMBL" id="BARW01023630">
    <property type="protein sequence ID" value="GAI97895.1"/>
    <property type="molecule type" value="Genomic_DNA"/>
</dbReference>
<sequence length="41" mass="4701">SHPLSVLTTSELDELAEKRAELRNYANNAESWAKVNKEWVT</sequence>
<feature type="non-terminal residue" evidence="1">
    <location>
        <position position="1"/>
    </location>
</feature>
<gene>
    <name evidence="1" type="ORF">S12H4_39142</name>
</gene>
<protein>
    <submittedName>
        <fullName evidence="1">Uncharacterized protein</fullName>
    </submittedName>
</protein>
<comment type="caution">
    <text evidence="1">The sequence shown here is derived from an EMBL/GenBank/DDBJ whole genome shotgun (WGS) entry which is preliminary data.</text>
</comment>
<dbReference type="AlphaFoldDB" id="X1UDD0"/>
<reference evidence="1" key="1">
    <citation type="journal article" date="2014" name="Front. Microbiol.">
        <title>High frequency of phylogenetically diverse reductive dehalogenase-homologous genes in deep subseafloor sedimentary metagenomes.</title>
        <authorList>
            <person name="Kawai M."/>
            <person name="Futagami T."/>
            <person name="Toyoda A."/>
            <person name="Takaki Y."/>
            <person name="Nishi S."/>
            <person name="Hori S."/>
            <person name="Arai W."/>
            <person name="Tsubouchi T."/>
            <person name="Morono Y."/>
            <person name="Uchiyama I."/>
            <person name="Ito T."/>
            <person name="Fujiyama A."/>
            <person name="Inagaki F."/>
            <person name="Takami H."/>
        </authorList>
    </citation>
    <scope>NUCLEOTIDE SEQUENCE</scope>
    <source>
        <strain evidence="1">Expedition CK06-06</strain>
    </source>
</reference>
<proteinExistence type="predicted"/>
<organism evidence="1">
    <name type="scientific">marine sediment metagenome</name>
    <dbReference type="NCBI Taxonomy" id="412755"/>
    <lineage>
        <taxon>unclassified sequences</taxon>
        <taxon>metagenomes</taxon>
        <taxon>ecological metagenomes</taxon>
    </lineage>
</organism>